<gene>
    <name evidence="3" type="ORF">MTP08_12560</name>
</gene>
<evidence type="ECO:0000313" key="4">
    <source>
        <dbReference type="Proteomes" id="UP000831068"/>
    </source>
</evidence>
<dbReference type="Pfam" id="PF07853">
    <property type="entry name" value="DUF1648"/>
    <property type="match status" value="1"/>
</dbReference>
<feature type="transmembrane region" description="Helical" evidence="1">
    <location>
        <begin position="91"/>
        <end position="112"/>
    </location>
</feature>
<dbReference type="InterPro" id="IPR012867">
    <property type="entry name" value="DUF1648"/>
</dbReference>
<keyword evidence="1" id="KW-0812">Transmembrane</keyword>
<dbReference type="Proteomes" id="UP000831068">
    <property type="component" value="Chromosome"/>
</dbReference>
<organism evidence="3 4">
    <name type="scientific">Chryseobacterium oryzae</name>
    <dbReference type="NCBI Taxonomy" id="2929799"/>
    <lineage>
        <taxon>Bacteria</taxon>
        <taxon>Pseudomonadati</taxon>
        <taxon>Bacteroidota</taxon>
        <taxon>Flavobacteriia</taxon>
        <taxon>Flavobacteriales</taxon>
        <taxon>Weeksellaceae</taxon>
        <taxon>Chryseobacterium group</taxon>
        <taxon>Chryseobacterium</taxon>
    </lineage>
</organism>
<dbReference type="RefSeq" id="WP_243576232.1">
    <property type="nucleotide sequence ID" value="NZ_CP094529.1"/>
</dbReference>
<feature type="transmembrane region" description="Helical" evidence="1">
    <location>
        <begin position="53"/>
        <end position="71"/>
    </location>
</feature>
<keyword evidence="4" id="KW-1185">Reference proteome</keyword>
<evidence type="ECO:0000256" key="1">
    <source>
        <dbReference type="SAM" id="Phobius"/>
    </source>
</evidence>
<feature type="transmembrane region" description="Helical" evidence="1">
    <location>
        <begin position="133"/>
        <end position="154"/>
    </location>
</feature>
<name>A0ABY4BFD0_9FLAO</name>
<reference evidence="3 4" key="1">
    <citation type="submission" date="2022-03" db="EMBL/GenBank/DDBJ databases">
        <title>Chryseobacterium sp. isolated from the Andong Sikhe.</title>
        <authorList>
            <person name="Won M."/>
            <person name="Kim S.-J."/>
            <person name="Kwon S.-W."/>
        </authorList>
    </citation>
    <scope>NUCLEOTIDE SEQUENCE [LARGE SCALE GENOMIC DNA]</scope>
    <source>
        <strain evidence="3 4">ADR-1</strain>
    </source>
</reference>
<keyword evidence="1" id="KW-1133">Transmembrane helix</keyword>
<proteinExistence type="predicted"/>
<protein>
    <submittedName>
        <fullName evidence="3">DUF1648 domain-containing protein</fullName>
    </submittedName>
</protein>
<accession>A0ABY4BFD0</accession>
<dbReference type="PANTHER" id="PTHR37810">
    <property type="entry name" value="IMMUNITY PROTEIN SDPI"/>
    <property type="match status" value="1"/>
</dbReference>
<dbReference type="PANTHER" id="PTHR37810:SF5">
    <property type="entry name" value="IMMUNITY PROTEIN SDPI"/>
    <property type="match status" value="1"/>
</dbReference>
<sequence length="155" mass="18471">MGVIFFYLFDFLNLLIVLLLWVYTIRMYKKLPEKIPTHFDFEGKPDHFGKKGFAFFLPVLSVVFYITFIVITQNPENGNFPIQLTEANHEIQFFIMILMLKWLLFLVVLMFLNIQDYMLRYSLNSQAKAKVHILLFLPFIFVSIMSAIIFSYIYK</sequence>
<feature type="transmembrane region" description="Helical" evidence="1">
    <location>
        <begin position="6"/>
        <end position="25"/>
    </location>
</feature>
<evidence type="ECO:0000259" key="2">
    <source>
        <dbReference type="Pfam" id="PF07853"/>
    </source>
</evidence>
<feature type="domain" description="DUF1648" evidence="2">
    <location>
        <begin position="15"/>
        <end position="61"/>
    </location>
</feature>
<dbReference type="EMBL" id="CP094529">
    <property type="protein sequence ID" value="UOE37867.1"/>
    <property type="molecule type" value="Genomic_DNA"/>
</dbReference>
<keyword evidence="1" id="KW-0472">Membrane</keyword>
<evidence type="ECO:0000313" key="3">
    <source>
        <dbReference type="EMBL" id="UOE37867.1"/>
    </source>
</evidence>